<protein>
    <submittedName>
        <fullName evidence="1">Uncharacterized protein</fullName>
    </submittedName>
</protein>
<dbReference type="AlphaFoldDB" id="A0A3S0QQG0"/>
<dbReference type="EMBL" id="RJTH01000022">
    <property type="protein sequence ID" value="RUM18865.1"/>
    <property type="molecule type" value="Genomic_DNA"/>
</dbReference>
<keyword evidence="2" id="KW-1185">Reference proteome</keyword>
<organism evidence="1 2">
    <name type="scientific">Rhizobium vallis</name>
    <dbReference type="NCBI Taxonomy" id="634290"/>
    <lineage>
        <taxon>Bacteria</taxon>
        <taxon>Pseudomonadati</taxon>
        <taxon>Pseudomonadota</taxon>
        <taxon>Alphaproteobacteria</taxon>
        <taxon>Hyphomicrobiales</taxon>
        <taxon>Rhizobiaceae</taxon>
        <taxon>Rhizobium/Agrobacterium group</taxon>
        <taxon>Rhizobium</taxon>
    </lineage>
</organism>
<dbReference type="Proteomes" id="UP000278823">
    <property type="component" value="Unassembled WGS sequence"/>
</dbReference>
<comment type="caution">
    <text evidence="1">The sequence shown here is derived from an EMBL/GenBank/DDBJ whole genome shotgun (WGS) entry which is preliminary data.</text>
</comment>
<name>A0A3S0QQG0_9HYPH</name>
<sequence>MPQLCLSTIERYHPSCHESLVNASFVMLGLVPSICLPSIGQQILGTRPRMTGKQRDLPAKAPPIIGGAVHAERCSQ</sequence>
<evidence type="ECO:0000313" key="2">
    <source>
        <dbReference type="Proteomes" id="UP000278823"/>
    </source>
</evidence>
<accession>A0A3S0QQG0</accession>
<reference evidence="2" key="1">
    <citation type="submission" date="2018-11" db="EMBL/GenBank/DDBJ databases">
        <title>Rhizobium chutanense sp. nov., isolated from root nodules of Phaseolus vulgaris in China.</title>
        <authorList>
            <person name="Huo Y."/>
        </authorList>
    </citation>
    <scope>NUCLEOTIDE SEQUENCE [LARGE SCALE GENOMIC DNA]</scope>
    <source>
        <strain evidence="2">CCBAU 65647</strain>
    </source>
</reference>
<gene>
    <name evidence="1" type="ORF">EFQ99_32075</name>
</gene>
<dbReference type="OrthoDB" id="8404388at2"/>
<proteinExistence type="predicted"/>
<evidence type="ECO:0000313" key="1">
    <source>
        <dbReference type="EMBL" id="RUM18865.1"/>
    </source>
</evidence>